<accession>A0A3S4IP59</accession>
<dbReference type="Proteomes" id="UP000269208">
    <property type="component" value="Chromosome"/>
</dbReference>
<evidence type="ECO:0000313" key="1">
    <source>
        <dbReference type="EMBL" id="VEB53118.1"/>
    </source>
</evidence>
<sequence>MVTTCWAGQNLKFNVEVVAIREATEEENWLTVMFMARTITTTITVKTAAVAVMVMTMVTSTAAKAAAAVVVKAAAAAINPRRLSSHRGVGYAFKPRSHSYLCSRGIFKLAALL</sequence>
<dbReference type="EC" id="5.2.1.8" evidence="1"/>
<protein>
    <submittedName>
        <fullName evidence="1">FKBP-type peptidyl-prolyl cis-trans isomerase</fullName>
        <ecNumber evidence="1">5.2.1.8</ecNumber>
    </submittedName>
</protein>
<proteinExistence type="predicted"/>
<dbReference type="AlphaFoldDB" id="A0A3S4IP59"/>
<name>A0A3S4IP59_SALET</name>
<reference evidence="1 2" key="1">
    <citation type="submission" date="2018-12" db="EMBL/GenBank/DDBJ databases">
        <authorList>
            <consortium name="Pathogen Informatics"/>
        </authorList>
    </citation>
    <scope>NUCLEOTIDE SEQUENCE [LARGE SCALE GENOMIC DNA]</scope>
    <source>
        <strain evidence="1 2">NCTC6754</strain>
    </source>
</reference>
<organism evidence="1 2">
    <name type="scientific">Salmonella enterica I</name>
    <dbReference type="NCBI Taxonomy" id="59201"/>
    <lineage>
        <taxon>Bacteria</taxon>
        <taxon>Pseudomonadati</taxon>
        <taxon>Pseudomonadota</taxon>
        <taxon>Gammaproteobacteria</taxon>
        <taxon>Enterobacterales</taxon>
        <taxon>Enterobacteriaceae</taxon>
        <taxon>Salmonella</taxon>
    </lineage>
</organism>
<dbReference type="GO" id="GO:0003755">
    <property type="term" value="F:peptidyl-prolyl cis-trans isomerase activity"/>
    <property type="evidence" value="ECO:0007669"/>
    <property type="project" value="UniProtKB-EC"/>
</dbReference>
<dbReference type="EMBL" id="LR134190">
    <property type="protein sequence ID" value="VEB53118.1"/>
    <property type="molecule type" value="Genomic_DNA"/>
</dbReference>
<evidence type="ECO:0000313" key="2">
    <source>
        <dbReference type="Proteomes" id="UP000269208"/>
    </source>
</evidence>
<gene>
    <name evidence="1" type="primary">slyD_3</name>
    <name evidence="1" type="ORF">NCTC6754_02593</name>
</gene>
<keyword evidence="1" id="KW-0413">Isomerase</keyword>